<dbReference type="InterPro" id="IPR029045">
    <property type="entry name" value="ClpP/crotonase-like_dom_sf"/>
</dbReference>
<reference evidence="4 5" key="1">
    <citation type="submission" date="2014-06" db="EMBL/GenBank/DDBJ databases">
        <authorList>
            <person name="Swart Estienne"/>
        </authorList>
    </citation>
    <scope>NUCLEOTIDE SEQUENCE [LARGE SCALE GENOMIC DNA]</scope>
    <source>
        <strain evidence="4 5">130c</strain>
    </source>
</reference>
<dbReference type="Pfam" id="PF00378">
    <property type="entry name" value="ECH_1"/>
    <property type="match status" value="1"/>
</dbReference>
<dbReference type="InterPro" id="IPR051053">
    <property type="entry name" value="ECH/Chromodomain_protein"/>
</dbReference>
<dbReference type="EMBL" id="CCKQ01009914">
    <property type="protein sequence ID" value="CDW81418.1"/>
    <property type="molecule type" value="Genomic_DNA"/>
</dbReference>
<comment type="subcellular location">
    <subcellularLocation>
        <location evidence="1">Peroxisome</location>
    </subcellularLocation>
</comment>
<dbReference type="SUPFAM" id="SSF52096">
    <property type="entry name" value="ClpP/crotonase"/>
    <property type="match status" value="1"/>
</dbReference>
<dbReference type="PANTHER" id="PTHR43684:SF1">
    <property type="entry name" value="ENOYL-COA DELTA ISOMERASE 2"/>
    <property type="match status" value="1"/>
</dbReference>
<dbReference type="PANTHER" id="PTHR43684">
    <property type="match status" value="1"/>
</dbReference>
<dbReference type="OrthoDB" id="1737613at2759"/>
<keyword evidence="5" id="KW-1185">Reference proteome</keyword>
<evidence type="ECO:0000256" key="2">
    <source>
        <dbReference type="ARBA" id="ARBA00023140"/>
    </source>
</evidence>
<organism evidence="4 5">
    <name type="scientific">Stylonychia lemnae</name>
    <name type="common">Ciliate</name>
    <dbReference type="NCBI Taxonomy" id="5949"/>
    <lineage>
        <taxon>Eukaryota</taxon>
        <taxon>Sar</taxon>
        <taxon>Alveolata</taxon>
        <taxon>Ciliophora</taxon>
        <taxon>Intramacronucleata</taxon>
        <taxon>Spirotrichea</taxon>
        <taxon>Stichotrichia</taxon>
        <taxon>Sporadotrichida</taxon>
        <taxon>Oxytrichidae</taxon>
        <taxon>Stylonychinae</taxon>
        <taxon>Stylonychia</taxon>
    </lineage>
</organism>
<protein>
    <submittedName>
        <fullName evidence="4">Enoyl-hydratase isomerase family protein</fullName>
    </submittedName>
</protein>
<name>A0A078AKU1_STYLE</name>
<dbReference type="GO" id="GO:0004165">
    <property type="term" value="F:delta(3)-delta(2)-enoyl-CoA isomerase activity"/>
    <property type="evidence" value="ECO:0007669"/>
    <property type="project" value="UniProtKB-ARBA"/>
</dbReference>
<dbReference type="Proteomes" id="UP000039865">
    <property type="component" value="Unassembled WGS sequence"/>
</dbReference>
<dbReference type="GO" id="GO:0005777">
    <property type="term" value="C:peroxisome"/>
    <property type="evidence" value="ECO:0007669"/>
    <property type="project" value="UniProtKB-SubCell"/>
</dbReference>
<dbReference type="AlphaFoldDB" id="A0A078AKU1"/>
<dbReference type="InterPro" id="IPR001753">
    <property type="entry name" value="Enoyl-CoA_hydra/iso"/>
</dbReference>
<dbReference type="CDD" id="cd06558">
    <property type="entry name" value="crotonase-like"/>
    <property type="match status" value="1"/>
</dbReference>
<sequence length="234" mass="26507">MYNELKESLQLAQKLDEVKVVLVYGAQGDFSSGNDMDNFINLPPDSAQNISDFTFAFAGLTKPLYFFVQGCAVGIIATMAAHADFVYCSENAFFFTPFMGLQLATEGLCSIKFPEIMGRRKAAEVLFLDQRVTAQDALKYRFINGIIKRDDLPATEPLIQDIEKLPYLKKLLSTDSKTMQNAKKLLVQGQDMQRLRQHNMLEQTLCENAQLAPGFKDHIRNYMKKGMKKEQPKL</sequence>
<evidence type="ECO:0000313" key="5">
    <source>
        <dbReference type="Proteomes" id="UP000039865"/>
    </source>
</evidence>
<gene>
    <name evidence="4" type="primary">Contig375.g418</name>
    <name evidence="4" type="ORF">STYLEM_10434</name>
</gene>
<evidence type="ECO:0000313" key="4">
    <source>
        <dbReference type="EMBL" id="CDW81418.1"/>
    </source>
</evidence>
<dbReference type="Gene3D" id="3.90.226.10">
    <property type="entry name" value="2-enoyl-CoA Hydratase, Chain A, domain 1"/>
    <property type="match status" value="1"/>
</dbReference>
<keyword evidence="3 4" id="KW-0413">Isomerase</keyword>
<accession>A0A078AKU1</accession>
<proteinExistence type="predicted"/>
<keyword evidence="2" id="KW-0576">Peroxisome</keyword>
<dbReference type="InParanoid" id="A0A078AKU1"/>
<evidence type="ECO:0000256" key="3">
    <source>
        <dbReference type="ARBA" id="ARBA00023235"/>
    </source>
</evidence>
<evidence type="ECO:0000256" key="1">
    <source>
        <dbReference type="ARBA" id="ARBA00004275"/>
    </source>
</evidence>